<evidence type="ECO:0000313" key="1">
    <source>
        <dbReference type="EMBL" id="KAH7858428.1"/>
    </source>
</evidence>
<dbReference type="EMBL" id="CM037153">
    <property type="protein sequence ID" value="KAH7858428.1"/>
    <property type="molecule type" value="Genomic_DNA"/>
</dbReference>
<sequence length="283" mass="32483">MVLPLSSLSHHKSATTTTSSRPSKLEFHVHDFISTEARTNHMAQFTLVSNNWFCMLTQCRLQPALLFNCRLDKLWSRGIQNLHSLKQGKEDVDLSAPKAPRHEHWVIFMLRPVWSCPLGLRAPKEDQPVSFRTATAKGGYDPMQGQALNGGNRGEWHDYQYADQLAYPEQYLQQNIGNYDVQTGLNIQRDAHPMTQEEKDRGLGSAFKRDDQSLQQLRERDLREKDPNFISDSYSECYPGYQEYNREVVDSDDDVQNGYAWTDASKEFFEHVAVHCIAGKSVL</sequence>
<name>A0ACB7YYQ0_9ERIC</name>
<organism evidence="1 2">
    <name type="scientific">Vaccinium darrowii</name>
    <dbReference type="NCBI Taxonomy" id="229202"/>
    <lineage>
        <taxon>Eukaryota</taxon>
        <taxon>Viridiplantae</taxon>
        <taxon>Streptophyta</taxon>
        <taxon>Embryophyta</taxon>
        <taxon>Tracheophyta</taxon>
        <taxon>Spermatophyta</taxon>
        <taxon>Magnoliopsida</taxon>
        <taxon>eudicotyledons</taxon>
        <taxon>Gunneridae</taxon>
        <taxon>Pentapetalae</taxon>
        <taxon>asterids</taxon>
        <taxon>Ericales</taxon>
        <taxon>Ericaceae</taxon>
        <taxon>Vaccinioideae</taxon>
        <taxon>Vaccinieae</taxon>
        <taxon>Vaccinium</taxon>
    </lineage>
</organism>
<gene>
    <name evidence="1" type="ORF">Vadar_023782</name>
</gene>
<protein>
    <submittedName>
        <fullName evidence="1">Uncharacterized protein</fullName>
    </submittedName>
</protein>
<reference evidence="1 2" key="1">
    <citation type="journal article" date="2021" name="Hortic Res">
        <title>High-quality reference genome and annotation aids understanding of berry development for evergreen blueberry (Vaccinium darrowii).</title>
        <authorList>
            <person name="Yu J."/>
            <person name="Hulse-Kemp A.M."/>
            <person name="Babiker E."/>
            <person name="Staton M."/>
        </authorList>
    </citation>
    <scope>NUCLEOTIDE SEQUENCE [LARGE SCALE GENOMIC DNA]</scope>
    <source>
        <strain evidence="2">cv. NJ 8807/NJ 8810</strain>
        <tissue evidence="1">Young leaf</tissue>
    </source>
</reference>
<comment type="caution">
    <text evidence="1">The sequence shown here is derived from an EMBL/GenBank/DDBJ whole genome shotgun (WGS) entry which is preliminary data.</text>
</comment>
<dbReference type="Proteomes" id="UP000828048">
    <property type="component" value="Chromosome 3"/>
</dbReference>
<accession>A0ACB7YYQ0</accession>
<evidence type="ECO:0000313" key="2">
    <source>
        <dbReference type="Proteomes" id="UP000828048"/>
    </source>
</evidence>
<proteinExistence type="predicted"/>
<keyword evidence="2" id="KW-1185">Reference proteome</keyword>